<dbReference type="AlphaFoldDB" id="A0A4U5N3M2"/>
<reference evidence="1 2" key="2">
    <citation type="journal article" date="2019" name="G3 (Bethesda)">
        <title>Hybrid Assembly of the Genome of the Entomopathogenic Nematode Steinernema carpocapsae Identifies the X-Chromosome.</title>
        <authorList>
            <person name="Serra L."/>
            <person name="Macchietto M."/>
            <person name="Macias-Munoz A."/>
            <person name="McGill C.J."/>
            <person name="Rodriguez I.M."/>
            <person name="Rodriguez B."/>
            <person name="Murad R."/>
            <person name="Mortazavi A."/>
        </authorList>
    </citation>
    <scope>NUCLEOTIDE SEQUENCE [LARGE SCALE GENOMIC DNA]</scope>
    <source>
        <strain evidence="1 2">ALL</strain>
    </source>
</reference>
<dbReference type="EMBL" id="AZBU02000005">
    <property type="protein sequence ID" value="TKR77057.1"/>
    <property type="molecule type" value="Genomic_DNA"/>
</dbReference>
<proteinExistence type="predicted"/>
<name>A0A4U5N3M2_STECR</name>
<organism evidence="1 2">
    <name type="scientific">Steinernema carpocapsae</name>
    <name type="common">Entomopathogenic nematode</name>
    <dbReference type="NCBI Taxonomy" id="34508"/>
    <lineage>
        <taxon>Eukaryota</taxon>
        <taxon>Metazoa</taxon>
        <taxon>Ecdysozoa</taxon>
        <taxon>Nematoda</taxon>
        <taxon>Chromadorea</taxon>
        <taxon>Rhabditida</taxon>
        <taxon>Tylenchina</taxon>
        <taxon>Panagrolaimomorpha</taxon>
        <taxon>Strongyloidoidea</taxon>
        <taxon>Steinernematidae</taxon>
        <taxon>Steinernema</taxon>
    </lineage>
</organism>
<sequence>MNVSFGGCASLMRFPEHRLYLAFSQILKGLQTALEESNSGQNSTVKTEFLNRTKKTQGFSPFQSNVRVLCVSAILIRFAAGTFGHKLSFEAKSHFGAVIKSDQGTLVQYKPAHRFVWCHQRSYNHLEISKFWSFCELHKLAPNTLSIHALETFMATTSFRRHGTAEFFHHEDA</sequence>
<dbReference type="Proteomes" id="UP000298663">
    <property type="component" value="Unassembled WGS sequence"/>
</dbReference>
<evidence type="ECO:0000313" key="1">
    <source>
        <dbReference type="EMBL" id="TKR77057.1"/>
    </source>
</evidence>
<comment type="caution">
    <text evidence="1">The sequence shown here is derived from an EMBL/GenBank/DDBJ whole genome shotgun (WGS) entry which is preliminary data.</text>
</comment>
<evidence type="ECO:0000313" key="2">
    <source>
        <dbReference type="Proteomes" id="UP000298663"/>
    </source>
</evidence>
<protein>
    <submittedName>
        <fullName evidence="1">Uncharacterized protein</fullName>
    </submittedName>
</protein>
<reference evidence="1 2" key="1">
    <citation type="journal article" date="2015" name="Genome Biol.">
        <title>Comparative genomics of Steinernema reveals deeply conserved gene regulatory networks.</title>
        <authorList>
            <person name="Dillman A.R."/>
            <person name="Macchietto M."/>
            <person name="Porter C.F."/>
            <person name="Rogers A."/>
            <person name="Williams B."/>
            <person name="Antoshechkin I."/>
            <person name="Lee M.M."/>
            <person name="Goodwin Z."/>
            <person name="Lu X."/>
            <person name="Lewis E.E."/>
            <person name="Goodrich-Blair H."/>
            <person name="Stock S.P."/>
            <person name="Adams B.J."/>
            <person name="Sternberg P.W."/>
            <person name="Mortazavi A."/>
        </authorList>
    </citation>
    <scope>NUCLEOTIDE SEQUENCE [LARGE SCALE GENOMIC DNA]</scope>
    <source>
        <strain evidence="1 2">ALL</strain>
    </source>
</reference>
<keyword evidence="2" id="KW-1185">Reference proteome</keyword>
<accession>A0A4U5N3M2</accession>
<gene>
    <name evidence="1" type="ORF">L596_018103</name>
</gene>